<name>A0A917C2H1_9HYPH</name>
<keyword evidence="1" id="KW-1133">Transmembrane helix</keyword>
<gene>
    <name evidence="2" type="ORF">GCM10007301_30960</name>
</gene>
<reference evidence="2" key="2">
    <citation type="submission" date="2020-09" db="EMBL/GenBank/DDBJ databases">
        <authorList>
            <person name="Sun Q."/>
            <person name="Sedlacek I."/>
        </authorList>
    </citation>
    <scope>NUCLEOTIDE SEQUENCE</scope>
    <source>
        <strain evidence="2">CCM 7897</strain>
    </source>
</reference>
<sequence>MNIGSLSSVADAFVWGLAAVAFLVPLALGILLLVHLAWAFVLCRNDYDAALAALARQAGPRFPSRPQRN</sequence>
<keyword evidence="3" id="KW-1185">Reference proteome</keyword>
<dbReference type="RefSeq" id="WP_188580139.1">
    <property type="nucleotide sequence ID" value="NZ_BMCT01000004.1"/>
</dbReference>
<dbReference type="EMBL" id="BMCT01000004">
    <property type="protein sequence ID" value="GGF69084.1"/>
    <property type="molecule type" value="Genomic_DNA"/>
</dbReference>
<keyword evidence="1" id="KW-0472">Membrane</keyword>
<keyword evidence="1" id="KW-0812">Transmembrane</keyword>
<accession>A0A917C2H1</accession>
<evidence type="ECO:0000313" key="3">
    <source>
        <dbReference type="Proteomes" id="UP000606044"/>
    </source>
</evidence>
<protein>
    <submittedName>
        <fullName evidence="2">Uncharacterized protein</fullName>
    </submittedName>
</protein>
<comment type="caution">
    <text evidence="2">The sequence shown here is derived from an EMBL/GenBank/DDBJ whole genome shotgun (WGS) entry which is preliminary data.</text>
</comment>
<organism evidence="2 3">
    <name type="scientific">Azorhizobium oxalatiphilum</name>
    <dbReference type="NCBI Taxonomy" id="980631"/>
    <lineage>
        <taxon>Bacteria</taxon>
        <taxon>Pseudomonadati</taxon>
        <taxon>Pseudomonadota</taxon>
        <taxon>Alphaproteobacteria</taxon>
        <taxon>Hyphomicrobiales</taxon>
        <taxon>Xanthobacteraceae</taxon>
        <taxon>Azorhizobium</taxon>
    </lineage>
</organism>
<reference evidence="2" key="1">
    <citation type="journal article" date="2014" name="Int. J. Syst. Evol. Microbiol.">
        <title>Complete genome sequence of Corynebacterium casei LMG S-19264T (=DSM 44701T), isolated from a smear-ripened cheese.</title>
        <authorList>
            <consortium name="US DOE Joint Genome Institute (JGI-PGF)"/>
            <person name="Walter F."/>
            <person name="Albersmeier A."/>
            <person name="Kalinowski J."/>
            <person name="Ruckert C."/>
        </authorList>
    </citation>
    <scope>NUCLEOTIDE SEQUENCE</scope>
    <source>
        <strain evidence="2">CCM 7897</strain>
    </source>
</reference>
<dbReference type="Proteomes" id="UP000606044">
    <property type="component" value="Unassembled WGS sequence"/>
</dbReference>
<evidence type="ECO:0000256" key="1">
    <source>
        <dbReference type="SAM" id="Phobius"/>
    </source>
</evidence>
<evidence type="ECO:0000313" key="2">
    <source>
        <dbReference type="EMBL" id="GGF69084.1"/>
    </source>
</evidence>
<feature type="transmembrane region" description="Helical" evidence="1">
    <location>
        <begin position="12"/>
        <end position="34"/>
    </location>
</feature>
<dbReference type="AlphaFoldDB" id="A0A917C2H1"/>
<proteinExistence type="predicted"/>